<reference evidence="12 13" key="1">
    <citation type="journal article" date="2016" name="Nat. Commun.">
        <title>Thousands of microbial genomes shed light on interconnected biogeochemical processes in an aquifer system.</title>
        <authorList>
            <person name="Anantharaman K."/>
            <person name="Brown C.T."/>
            <person name="Hug L.A."/>
            <person name="Sharon I."/>
            <person name="Castelle C.J."/>
            <person name="Probst A.J."/>
            <person name="Thomas B.C."/>
            <person name="Singh A."/>
            <person name="Wilkins M.J."/>
            <person name="Karaoz U."/>
            <person name="Brodie E.L."/>
            <person name="Williams K.H."/>
            <person name="Hubbard S.S."/>
            <person name="Banfield J.F."/>
        </authorList>
    </citation>
    <scope>NUCLEOTIDE SEQUENCE [LARGE SCALE GENOMIC DNA]</scope>
</reference>
<dbReference type="InterPro" id="IPR017959">
    <property type="entry name" value="Asn/Gln-tRNA_amidoTrfase_suB/E"/>
</dbReference>
<organism evidence="12 13">
    <name type="scientific">Candidatus Nomurabacteria bacterium RIFCSPHIGHO2_01_FULL_40_12</name>
    <dbReference type="NCBI Taxonomy" id="1801737"/>
    <lineage>
        <taxon>Bacteria</taxon>
        <taxon>Candidatus Nomuraibacteriota</taxon>
    </lineage>
</organism>
<dbReference type="HAMAP" id="MF_00121">
    <property type="entry name" value="GatB"/>
    <property type="match status" value="1"/>
</dbReference>
<dbReference type="InterPro" id="IPR014746">
    <property type="entry name" value="Gln_synth/guanido_kin_cat_dom"/>
</dbReference>
<dbReference type="GO" id="GO:0006412">
    <property type="term" value="P:translation"/>
    <property type="evidence" value="ECO:0007669"/>
    <property type="project" value="UniProtKB-UniRule"/>
</dbReference>
<keyword evidence="4 10" id="KW-0547">Nucleotide-binding</keyword>
<accession>A0A1F6UYS7</accession>
<dbReference type="FunFam" id="1.10.10.410:FF:000001">
    <property type="entry name" value="Aspartyl/glutamyl-tRNA(Asn/Gln) amidotransferase subunit B"/>
    <property type="match status" value="1"/>
</dbReference>
<dbReference type="Pfam" id="PF02637">
    <property type="entry name" value="GatB_Yqey"/>
    <property type="match status" value="1"/>
</dbReference>
<keyword evidence="3 10" id="KW-0436">Ligase</keyword>
<dbReference type="InterPro" id="IPR004413">
    <property type="entry name" value="GatB"/>
</dbReference>
<sequence length="493" mass="55391">MVNKYYPTIGLEIHAELKTLTKMFCGCKNPAGKPSVSNGAGDPEIAPNTLICPVCMAHPGALPVINKKAIEHVIKVGLAIGGKIADFTEFDRKNYFYPDIPKGYQISQYKYPIVFGGHLVNFDVTRVHLEEDTANNKHDRGDFSLIDFNRAGVPLMELVTEPHTFENAEDTSKAAVKFAKEFQLVLWYLGVSEANMEKGEMRVEANVSISTDKKKLGTKVEVKNLNSFRSVERAIKYEIDRMIELMEGGKRVEIVQETRGWDDGKQKTFSQRKKEGSADYRYFPDPDLPKLKLHEAFDLEKMKRELPELPEAKRVALRNKNFKEEDIEILINNPDLATNIEETSQELSRDKVNPTLNINVVSNLGISSVIGIKKEDPEARYPEPKEFAQLSEIVISGGINSTSAKIVIRELMTTNKTTKEIIEEKNLAQESNEERLKQIAQKVIDTNPKVVADYKGGKENALMSLVGQIMKETKGSANPQVVKQILIDLLARP</sequence>
<evidence type="ECO:0000256" key="3">
    <source>
        <dbReference type="ARBA" id="ARBA00022598"/>
    </source>
</evidence>
<dbReference type="SUPFAM" id="SSF89095">
    <property type="entry name" value="GatB/YqeY motif"/>
    <property type="match status" value="2"/>
</dbReference>
<evidence type="ECO:0000256" key="6">
    <source>
        <dbReference type="ARBA" id="ARBA00022917"/>
    </source>
</evidence>
<name>A0A1F6UYS7_9BACT</name>
<dbReference type="InterPro" id="IPR018027">
    <property type="entry name" value="Asn/Gln_amidotransferase"/>
</dbReference>
<evidence type="ECO:0000256" key="4">
    <source>
        <dbReference type="ARBA" id="ARBA00022741"/>
    </source>
</evidence>
<dbReference type="EC" id="6.3.5.-" evidence="10"/>
<dbReference type="InterPro" id="IPR023168">
    <property type="entry name" value="GatB_Yqey_C_2"/>
</dbReference>
<dbReference type="STRING" id="1801737.A2818_01175"/>
<comment type="catalytic activity">
    <reaction evidence="8 10">
        <text>L-aspartyl-tRNA(Asn) + L-glutamine + ATP + H2O = L-asparaginyl-tRNA(Asn) + L-glutamate + ADP + phosphate + 2 H(+)</text>
        <dbReference type="Rhea" id="RHEA:14513"/>
        <dbReference type="Rhea" id="RHEA-COMP:9674"/>
        <dbReference type="Rhea" id="RHEA-COMP:9677"/>
        <dbReference type="ChEBI" id="CHEBI:15377"/>
        <dbReference type="ChEBI" id="CHEBI:15378"/>
        <dbReference type="ChEBI" id="CHEBI:29985"/>
        <dbReference type="ChEBI" id="CHEBI:30616"/>
        <dbReference type="ChEBI" id="CHEBI:43474"/>
        <dbReference type="ChEBI" id="CHEBI:58359"/>
        <dbReference type="ChEBI" id="CHEBI:78515"/>
        <dbReference type="ChEBI" id="CHEBI:78516"/>
        <dbReference type="ChEBI" id="CHEBI:456216"/>
    </reaction>
</comment>
<keyword evidence="5 10" id="KW-0067">ATP-binding</keyword>
<comment type="caution">
    <text evidence="12">The sequence shown here is derived from an EMBL/GenBank/DDBJ whole genome shotgun (WGS) entry which is preliminary data.</text>
</comment>
<dbReference type="GO" id="GO:0050566">
    <property type="term" value="F:asparaginyl-tRNA synthase (glutamine-hydrolyzing) activity"/>
    <property type="evidence" value="ECO:0007669"/>
    <property type="project" value="RHEA"/>
</dbReference>
<dbReference type="SUPFAM" id="SSF55931">
    <property type="entry name" value="Glutamine synthetase/guanido kinase"/>
    <property type="match status" value="1"/>
</dbReference>
<evidence type="ECO:0000256" key="5">
    <source>
        <dbReference type="ARBA" id="ARBA00022840"/>
    </source>
</evidence>
<dbReference type="EMBL" id="MFTN01000027">
    <property type="protein sequence ID" value="OGI62489.1"/>
    <property type="molecule type" value="Genomic_DNA"/>
</dbReference>
<dbReference type="InterPro" id="IPR006075">
    <property type="entry name" value="Asn/Gln-tRNA_Trfase_suB/E_cat"/>
</dbReference>
<comment type="function">
    <text evidence="7 10">Allows the formation of correctly charged Asn-tRNA(Asn) or Gln-tRNA(Gln) through the transamidation of misacylated Asp-tRNA(Asn) or Glu-tRNA(Gln) in organisms which lack either or both of asparaginyl-tRNA or glutaminyl-tRNA synthetases. The reaction takes place in the presence of glutamine and ATP through an activated phospho-Asp-tRNA(Asn) or phospho-Glu-tRNA(Gln).</text>
</comment>
<gene>
    <name evidence="10" type="primary">gatB</name>
    <name evidence="12" type="ORF">A2818_01175</name>
</gene>
<keyword evidence="6 10" id="KW-0648">Protein biosynthesis</keyword>
<dbReference type="Proteomes" id="UP000177602">
    <property type="component" value="Unassembled WGS sequence"/>
</dbReference>
<dbReference type="SMART" id="SM00845">
    <property type="entry name" value="GatB_Yqey"/>
    <property type="match status" value="1"/>
</dbReference>
<evidence type="ECO:0000313" key="13">
    <source>
        <dbReference type="Proteomes" id="UP000177602"/>
    </source>
</evidence>
<dbReference type="GO" id="GO:0005524">
    <property type="term" value="F:ATP binding"/>
    <property type="evidence" value="ECO:0007669"/>
    <property type="project" value="UniProtKB-KW"/>
</dbReference>
<evidence type="ECO:0000256" key="10">
    <source>
        <dbReference type="HAMAP-Rule" id="MF_00121"/>
    </source>
</evidence>
<dbReference type="Gene3D" id="1.10.10.410">
    <property type="match status" value="1"/>
</dbReference>
<comment type="catalytic activity">
    <reaction evidence="9 10">
        <text>L-glutamyl-tRNA(Gln) + L-glutamine + ATP + H2O = L-glutaminyl-tRNA(Gln) + L-glutamate + ADP + phosphate + H(+)</text>
        <dbReference type="Rhea" id="RHEA:17521"/>
        <dbReference type="Rhea" id="RHEA-COMP:9681"/>
        <dbReference type="Rhea" id="RHEA-COMP:9684"/>
        <dbReference type="ChEBI" id="CHEBI:15377"/>
        <dbReference type="ChEBI" id="CHEBI:15378"/>
        <dbReference type="ChEBI" id="CHEBI:29985"/>
        <dbReference type="ChEBI" id="CHEBI:30616"/>
        <dbReference type="ChEBI" id="CHEBI:43474"/>
        <dbReference type="ChEBI" id="CHEBI:58359"/>
        <dbReference type="ChEBI" id="CHEBI:78520"/>
        <dbReference type="ChEBI" id="CHEBI:78521"/>
        <dbReference type="ChEBI" id="CHEBI:456216"/>
    </reaction>
</comment>
<dbReference type="NCBIfam" id="NF004012">
    <property type="entry name" value="PRK05477.1-2"/>
    <property type="match status" value="1"/>
</dbReference>
<evidence type="ECO:0000256" key="9">
    <source>
        <dbReference type="ARBA" id="ARBA00047913"/>
    </source>
</evidence>
<dbReference type="AlphaFoldDB" id="A0A1F6UYS7"/>
<dbReference type="PANTHER" id="PTHR11659">
    <property type="entry name" value="GLUTAMYL-TRNA GLN AMIDOTRANSFERASE SUBUNIT B MITOCHONDRIAL AND PROKARYOTIC PET112-RELATED"/>
    <property type="match status" value="1"/>
</dbReference>
<dbReference type="InterPro" id="IPR017958">
    <property type="entry name" value="Gln-tRNA_amidoTrfase_suB_CS"/>
</dbReference>
<evidence type="ECO:0000256" key="1">
    <source>
        <dbReference type="ARBA" id="ARBA00005306"/>
    </source>
</evidence>
<dbReference type="GO" id="GO:0050567">
    <property type="term" value="F:glutaminyl-tRNA synthase (glutamine-hydrolyzing) activity"/>
    <property type="evidence" value="ECO:0007669"/>
    <property type="project" value="UniProtKB-UniRule"/>
</dbReference>
<dbReference type="PROSITE" id="PS01234">
    <property type="entry name" value="GATB"/>
    <property type="match status" value="1"/>
</dbReference>
<evidence type="ECO:0000259" key="11">
    <source>
        <dbReference type="SMART" id="SM00845"/>
    </source>
</evidence>
<evidence type="ECO:0000313" key="12">
    <source>
        <dbReference type="EMBL" id="OGI62489.1"/>
    </source>
</evidence>
<dbReference type="NCBIfam" id="TIGR00133">
    <property type="entry name" value="gatB"/>
    <property type="match status" value="1"/>
</dbReference>
<dbReference type="NCBIfam" id="NF004014">
    <property type="entry name" value="PRK05477.1-4"/>
    <property type="match status" value="1"/>
</dbReference>
<dbReference type="Pfam" id="PF02934">
    <property type="entry name" value="GatB_N"/>
    <property type="match status" value="1"/>
</dbReference>
<dbReference type="InterPro" id="IPR003789">
    <property type="entry name" value="Asn/Gln_tRNA_amidoTrase-B-like"/>
</dbReference>
<protein>
    <recommendedName>
        <fullName evidence="10">Aspartyl/glutamyl-tRNA(Asn/Gln) amidotransferase subunit B</fullName>
        <shortName evidence="10">Asp/Glu-ADT subunit B</shortName>
        <ecNumber evidence="10">6.3.5.-</ecNumber>
    </recommendedName>
</protein>
<comment type="similarity">
    <text evidence="1 10">Belongs to the GatB/GatE family. GatB subfamily.</text>
</comment>
<feature type="domain" description="Asn/Gln amidotransferase" evidence="11">
    <location>
        <begin position="321"/>
        <end position="490"/>
    </location>
</feature>
<comment type="subunit">
    <text evidence="2 10">Heterotrimer of A, B and C subunits.</text>
</comment>
<evidence type="ECO:0000256" key="2">
    <source>
        <dbReference type="ARBA" id="ARBA00011123"/>
    </source>
</evidence>
<evidence type="ECO:0000256" key="7">
    <source>
        <dbReference type="ARBA" id="ARBA00024799"/>
    </source>
</evidence>
<proteinExistence type="inferred from homology"/>
<evidence type="ECO:0000256" key="8">
    <source>
        <dbReference type="ARBA" id="ARBA00047380"/>
    </source>
</evidence>